<protein>
    <submittedName>
        <fullName evidence="5">LexA family transcriptional regulator</fullName>
    </submittedName>
</protein>
<dbReference type="InterPro" id="IPR015927">
    <property type="entry name" value="Peptidase_S24_S26A/B/C"/>
</dbReference>
<dbReference type="GO" id="GO:0003677">
    <property type="term" value="F:DNA binding"/>
    <property type="evidence" value="ECO:0007669"/>
    <property type="project" value="UniProtKB-KW"/>
</dbReference>
<sequence>MTNKISESIKRYRLKKGFSQDMLANLVGVTKSTISQWELGKSTPKSGNLLKLDAAFGDGGTWRKEDNAGTHHARYITINICEETSQAHPHLPKDIIVQKNDLPMDVNCDELIYTSAIGDSMKPVLEDHSIIVVDKTKRTIVDGKMYLFLEEGVIRVKILSYSKGNVKASAYSDTYCDENYTMSEFKKNKIIGQIILYSTKVD</sequence>
<dbReference type="SMART" id="SM00530">
    <property type="entry name" value="HTH_XRE"/>
    <property type="match status" value="1"/>
</dbReference>
<evidence type="ECO:0000256" key="3">
    <source>
        <dbReference type="ARBA" id="ARBA00023163"/>
    </source>
</evidence>
<dbReference type="RefSeq" id="WP_137408126.1">
    <property type="nucleotide sequence ID" value="NZ_AP025469.1"/>
</dbReference>
<dbReference type="PROSITE" id="PS50943">
    <property type="entry name" value="HTH_CROC1"/>
    <property type="match status" value="1"/>
</dbReference>
<dbReference type="GeneID" id="77344917"/>
<evidence type="ECO:0000313" key="6">
    <source>
        <dbReference type="Proteomes" id="UP000423756"/>
    </source>
</evidence>
<dbReference type="EMBL" id="VZPX01000034">
    <property type="protein sequence ID" value="KAB0478800.1"/>
    <property type="molecule type" value="Genomic_DNA"/>
</dbReference>
<keyword evidence="2" id="KW-0238">DNA-binding</keyword>
<dbReference type="AlphaFoldDB" id="A0A7V7TG41"/>
<evidence type="ECO:0000256" key="1">
    <source>
        <dbReference type="ARBA" id="ARBA00023015"/>
    </source>
</evidence>
<dbReference type="CDD" id="cd06529">
    <property type="entry name" value="S24_LexA-like"/>
    <property type="match status" value="1"/>
</dbReference>
<dbReference type="InterPro" id="IPR010982">
    <property type="entry name" value="Lambda_DNA-bd_dom_sf"/>
</dbReference>
<gene>
    <name evidence="5" type="ORF">F7Q91_15595</name>
</gene>
<dbReference type="Gene3D" id="2.10.109.10">
    <property type="entry name" value="Umud Fragment, subunit A"/>
    <property type="match status" value="1"/>
</dbReference>
<accession>A0A7V7TG41</accession>
<organism evidence="5 6">
    <name type="scientific">Vibrio chagasii</name>
    <dbReference type="NCBI Taxonomy" id="170679"/>
    <lineage>
        <taxon>Bacteria</taxon>
        <taxon>Pseudomonadati</taxon>
        <taxon>Pseudomonadota</taxon>
        <taxon>Gammaproteobacteria</taxon>
        <taxon>Vibrionales</taxon>
        <taxon>Vibrionaceae</taxon>
        <taxon>Vibrio</taxon>
    </lineage>
</organism>
<evidence type="ECO:0000313" key="5">
    <source>
        <dbReference type="EMBL" id="KAB0478800.1"/>
    </source>
</evidence>
<dbReference type="Pfam" id="PF01381">
    <property type="entry name" value="HTH_3"/>
    <property type="match status" value="1"/>
</dbReference>
<keyword evidence="1" id="KW-0805">Transcription regulation</keyword>
<evidence type="ECO:0000256" key="2">
    <source>
        <dbReference type="ARBA" id="ARBA00023125"/>
    </source>
</evidence>
<dbReference type="InterPro" id="IPR039418">
    <property type="entry name" value="LexA-like"/>
</dbReference>
<dbReference type="CDD" id="cd00093">
    <property type="entry name" value="HTH_XRE"/>
    <property type="match status" value="1"/>
</dbReference>
<reference evidence="5 6" key="1">
    <citation type="submission" date="2019-09" db="EMBL/GenBank/DDBJ databases">
        <title>Draft genome sequences of 48 bacterial type strains from the CCUG.</title>
        <authorList>
            <person name="Tunovic T."/>
            <person name="Pineiro-Iglesias B."/>
            <person name="Unosson C."/>
            <person name="Inganas E."/>
            <person name="Ohlen M."/>
            <person name="Cardew S."/>
            <person name="Jensie-Markopoulos S."/>
            <person name="Salva-Serra F."/>
            <person name="Jaen-Luchoro D."/>
            <person name="Karlsson R."/>
            <person name="Svensson-Stadler L."/>
            <person name="Chun J."/>
            <person name="Moore E."/>
        </authorList>
    </citation>
    <scope>NUCLEOTIDE SEQUENCE [LARGE SCALE GENOMIC DNA]</scope>
    <source>
        <strain evidence="5 6">CCUG 48643</strain>
    </source>
</reference>
<evidence type="ECO:0000259" key="4">
    <source>
        <dbReference type="PROSITE" id="PS50943"/>
    </source>
</evidence>
<dbReference type="Gene3D" id="1.10.260.40">
    <property type="entry name" value="lambda repressor-like DNA-binding domains"/>
    <property type="match status" value="1"/>
</dbReference>
<feature type="domain" description="HTH cro/C1-type" evidence="4">
    <location>
        <begin position="9"/>
        <end position="57"/>
    </location>
</feature>
<dbReference type="Proteomes" id="UP000423756">
    <property type="component" value="Unassembled WGS sequence"/>
</dbReference>
<dbReference type="Pfam" id="PF00717">
    <property type="entry name" value="Peptidase_S24"/>
    <property type="match status" value="1"/>
</dbReference>
<dbReference type="PANTHER" id="PTHR40661">
    <property type="match status" value="1"/>
</dbReference>
<dbReference type="InterPro" id="IPR036286">
    <property type="entry name" value="LexA/Signal_pep-like_sf"/>
</dbReference>
<name>A0A7V7TG41_9VIBR</name>
<proteinExistence type="predicted"/>
<dbReference type="PANTHER" id="PTHR40661:SF2">
    <property type="entry name" value="HTH-TYPE TRANSCRIPTIONAL REGULATOR PRTR"/>
    <property type="match status" value="1"/>
</dbReference>
<dbReference type="SUPFAM" id="SSF51306">
    <property type="entry name" value="LexA/Signal peptidase"/>
    <property type="match status" value="1"/>
</dbReference>
<keyword evidence="3" id="KW-0804">Transcription</keyword>
<comment type="caution">
    <text evidence="5">The sequence shown here is derived from an EMBL/GenBank/DDBJ whole genome shotgun (WGS) entry which is preliminary data.</text>
</comment>
<dbReference type="InterPro" id="IPR001387">
    <property type="entry name" value="Cro/C1-type_HTH"/>
</dbReference>
<dbReference type="SUPFAM" id="SSF47413">
    <property type="entry name" value="lambda repressor-like DNA-binding domains"/>
    <property type="match status" value="1"/>
</dbReference>